<keyword evidence="4" id="KW-1185">Reference proteome</keyword>
<organism evidence="3 4">
    <name type="scientific">Micromonospora azadirachtae</name>
    <dbReference type="NCBI Taxonomy" id="1970735"/>
    <lineage>
        <taxon>Bacteria</taxon>
        <taxon>Bacillati</taxon>
        <taxon>Actinomycetota</taxon>
        <taxon>Actinomycetes</taxon>
        <taxon>Micromonosporales</taxon>
        <taxon>Micromonosporaceae</taxon>
        <taxon>Micromonospora</taxon>
    </lineage>
</organism>
<gene>
    <name evidence="3" type="ORF">ACFQZ8_11280</name>
</gene>
<keyword evidence="2" id="KW-1133">Transmembrane helix</keyword>
<keyword evidence="2" id="KW-0812">Transmembrane</keyword>
<dbReference type="EMBL" id="JBHTHM010000433">
    <property type="protein sequence ID" value="MFD0784492.1"/>
    <property type="molecule type" value="Genomic_DNA"/>
</dbReference>
<accession>A0ABW3A0T2</accession>
<name>A0ABW3A0T2_9ACTN</name>
<feature type="region of interest" description="Disordered" evidence="1">
    <location>
        <begin position="1"/>
        <end position="35"/>
    </location>
</feature>
<evidence type="ECO:0008006" key="5">
    <source>
        <dbReference type="Google" id="ProtNLM"/>
    </source>
</evidence>
<comment type="caution">
    <text evidence="3">The sequence shown here is derived from an EMBL/GenBank/DDBJ whole genome shotgun (WGS) entry which is preliminary data.</text>
</comment>
<feature type="transmembrane region" description="Helical" evidence="2">
    <location>
        <begin position="45"/>
        <end position="66"/>
    </location>
</feature>
<feature type="compositionally biased region" description="Pro residues" evidence="1">
    <location>
        <begin position="1"/>
        <end position="25"/>
    </location>
</feature>
<evidence type="ECO:0000256" key="1">
    <source>
        <dbReference type="SAM" id="MobiDB-lite"/>
    </source>
</evidence>
<proteinExistence type="predicted"/>
<sequence>MSQPAGPSPNPYPSYPPAPSGPSPAPMTYGPPSRPPARSTFLRKMLIVVGAVVVLIAAVFVGMVIASPAEVDSASGDTAGTVTATGSPVPSQSAGADPDVPGRVVTIAAPLTLGGRPKIDLGSADGGVSEEVGLPEDSGVPEVTANAQGLYGDIATQDIVIASAVASTGATRESRLSLFISGVTKSLGVGNFTEADPGPLGGQAFCGDGNINGVPAAVCVWSDGGSTGALVHALQSQQKFRTEFPALRAEIEQVS</sequence>
<evidence type="ECO:0000256" key="2">
    <source>
        <dbReference type="SAM" id="Phobius"/>
    </source>
</evidence>
<dbReference type="Proteomes" id="UP001597053">
    <property type="component" value="Unassembled WGS sequence"/>
</dbReference>
<reference evidence="4" key="1">
    <citation type="journal article" date="2019" name="Int. J. Syst. Evol. Microbiol.">
        <title>The Global Catalogue of Microorganisms (GCM) 10K type strain sequencing project: providing services to taxonomists for standard genome sequencing and annotation.</title>
        <authorList>
            <consortium name="The Broad Institute Genomics Platform"/>
            <consortium name="The Broad Institute Genome Sequencing Center for Infectious Disease"/>
            <person name="Wu L."/>
            <person name="Ma J."/>
        </authorList>
    </citation>
    <scope>NUCLEOTIDE SEQUENCE [LARGE SCALE GENOMIC DNA]</scope>
    <source>
        <strain evidence="4">JCM 32148</strain>
    </source>
</reference>
<feature type="region of interest" description="Disordered" evidence="1">
    <location>
        <begin position="72"/>
        <end position="101"/>
    </location>
</feature>
<feature type="compositionally biased region" description="Polar residues" evidence="1">
    <location>
        <begin position="75"/>
        <end position="94"/>
    </location>
</feature>
<evidence type="ECO:0000313" key="4">
    <source>
        <dbReference type="Proteomes" id="UP001597053"/>
    </source>
</evidence>
<evidence type="ECO:0000313" key="3">
    <source>
        <dbReference type="EMBL" id="MFD0784492.1"/>
    </source>
</evidence>
<protein>
    <recommendedName>
        <fullName evidence="5">LytR cell envelope-related transcriptional attenuator</fullName>
    </recommendedName>
</protein>
<keyword evidence="2" id="KW-0472">Membrane</keyword>